<dbReference type="OrthoDB" id="3793790at2759"/>
<gene>
    <name evidence="2" type="ORF">P153DRAFT_381838</name>
</gene>
<dbReference type="AlphaFoldDB" id="A0A6A6AQG5"/>
<feature type="compositionally biased region" description="Polar residues" evidence="1">
    <location>
        <begin position="284"/>
        <end position="297"/>
    </location>
</feature>
<keyword evidence="3" id="KW-1185">Reference proteome</keyword>
<feature type="compositionally biased region" description="Polar residues" evidence="1">
    <location>
        <begin position="260"/>
        <end position="269"/>
    </location>
</feature>
<proteinExistence type="predicted"/>
<dbReference type="RefSeq" id="XP_033527795.1">
    <property type="nucleotide sequence ID" value="XM_033670078.1"/>
</dbReference>
<protein>
    <submittedName>
        <fullName evidence="2">Uncharacterized protein</fullName>
    </submittedName>
</protein>
<feature type="region of interest" description="Disordered" evidence="1">
    <location>
        <begin position="402"/>
        <end position="423"/>
    </location>
</feature>
<organism evidence="2 3">
    <name type="scientific">Dothidotthia symphoricarpi CBS 119687</name>
    <dbReference type="NCBI Taxonomy" id="1392245"/>
    <lineage>
        <taxon>Eukaryota</taxon>
        <taxon>Fungi</taxon>
        <taxon>Dikarya</taxon>
        <taxon>Ascomycota</taxon>
        <taxon>Pezizomycotina</taxon>
        <taxon>Dothideomycetes</taxon>
        <taxon>Pleosporomycetidae</taxon>
        <taxon>Pleosporales</taxon>
        <taxon>Dothidotthiaceae</taxon>
        <taxon>Dothidotthia</taxon>
    </lineage>
</organism>
<feature type="compositionally biased region" description="Basic and acidic residues" evidence="1">
    <location>
        <begin position="211"/>
        <end position="227"/>
    </location>
</feature>
<evidence type="ECO:0000313" key="3">
    <source>
        <dbReference type="Proteomes" id="UP000799771"/>
    </source>
</evidence>
<evidence type="ECO:0000313" key="2">
    <source>
        <dbReference type="EMBL" id="KAF2133408.1"/>
    </source>
</evidence>
<dbReference type="Proteomes" id="UP000799771">
    <property type="component" value="Unassembled WGS sequence"/>
</dbReference>
<accession>A0A6A6AQG5</accession>
<feature type="compositionally biased region" description="Basic residues" evidence="1">
    <location>
        <begin position="14"/>
        <end position="26"/>
    </location>
</feature>
<name>A0A6A6AQG5_9PLEO</name>
<feature type="region of interest" description="Disordered" evidence="1">
    <location>
        <begin position="211"/>
        <end position="232"/>
    </location>
</feature>
<feature type="region of interest" description="Disordered" evidence="1">
    <location>
        <begin position="14"/>
        <end position="39"/>
    </location>
</feature>
<feature type="region of interest" description="Disordered" evidence="1">
    <location>
        <begin position="248"/>
        <end position="298"/>
    </location>
</feature>
<dbReference type="EMBL" id="ML977499">
    <property type="protein sequence ID" value="KAF2133408.1"/>
    <property type="molecule type" value="Genomic_DNA"/>
</dbReference>
<dbReference type="GeneID" id="54410510"/>
<reference evidence="2" key="1">
    <citation type="journal article" date="2020" name="Stud. Mycol.">
        <title>101 Dothideomycetes genomes: a test case for predicting lifestyles and emergence of pathogens.</title>
        <authorList>
            <person name="Haridas S."/>
            <person name="Albert R."/>
            <person name="Binder M."/>
            <person name="Bloem J."/>
            <person name="Labutti K."/>
            <person name="Salamov A."/>
            <person name="Andreopoulos B."/>
            <person name="Baker S."/>
            <person name="Barry K."/>
            <person name="Bills G."/>
            <person name="Bluhm B."/>
            <person name="Cannon C."/>
            <person name="Castanera R."/>
            <person name="Culley D."/>
            <person name="Daum C."/>
            <person name="Ezra D."/>
            <person name="Gonzalez J."/>
            <person name="Henrissat B."/>
            <person name="Kuo A."/>
            <person name="Liang C."/>
            <person name="Lipzen A."/>
            <person name="Lutzoni F."/>
            <person name="Magnuson J."/>
            <person name="Mondo S."/>
            <person name="Nolan M."/>
            <person name="Ohm R."/>
            <person name="Pangilinan J."/>
            <person name="Park H.-J."/>
            <person name="Ramirez L."/>
            <person name="Alfaro M."/>
            <person name="Sun H."/>
            <person name="Tritt A."/>
            <person name="Yoshinaga Y."/>
            <person name="Zwiers L.-H."/>
            <person name="Turgeon B."/>
            <person name="Goodwin S."/>
            <person name="Spatafora J."/>
            <person name="Crous P."/>
            <person name="Grigoriev I."/>
        </authorList>
    </citation>
    <scope>NUCLEOTIDE SEQUENCE</scope>
    <source>
        <strain evidence="2">CBS 119687</strain>
    </source>
</reference>
<evidence type="ECO:0000256" key="1">
    <source>
        <dbReference type="SAM" id="MobiDB-lite"/>
    </source>
</evidence>
<sequence>MDFKFNLAGFHHRKKEGNTKKQRWLKKGNADSTSPRTAGIAKTKSLSSVGVPNVGPQFWEEEGLRIPLYKGGRKRICASVSASLRNKKVEELLEIVEDYAGANKRQQMDGGKQTKAYIADWIESKETLALGRNRHSKLPPNVQRARLRREDDVAPAPKPVTTVSLANTKKKTEVTSSKKQSLQVHTKQDTVRISKIQAESKQTIAVARPDETQDMHSNETIPKDQGHDFQASTLPIDSGILNESLSDVERSNKRKHGNTHEPTLLQQTAKKQRTHDSTGEVSEAKSTISKPDNTQYPLQDHTVHFQDPVAQRREQKEATLVNTINKMNEEASKLARRQAFMNDVGLDPTQLDRSTVIVPGKYKDTVLTVTSNAESGYTIIHDTQISHSCNKLNMEDASPVKHQEPSFLKPGRHGRHGDFDDDEDRFTGRGHQMTPEDEVEYHNYLQFRGDFLDMYPTYPRLAEGNNANSDLSNRWNDNEVWYRRFREKYSGLAPAHLWDCGCEKIGDGSESEAE</sequence>